<name>A0ABS2CFC4_9NEIS</name>
<keyword evidence="1" id="KW-0812">Transmembrane</keyword>
<feature type="transmembrane region" description="Helical" evidence="1">
    <location>
        <begin position="338"/>
        <end position="362"/>
    </location>
</feature>
<evidence type="ECO:0000313" key="3">
    <source>
        <dbReference type="Proteomes" id="UP001195660"/>
    </source>
</evidence>
<dbReference type="PANTHER" id="PTHR37422">
    <property type="entry name" value="TEICHURONIC ACID BIOSYNTHESIS PROTEIN TUAE"/>
    <property type="match status" value="1"/>
</dbReference>
<proteinExistence type="predicted"/>
<feature type="transmembrane region" description="Helical" evidence="1">
    <location>
        <begin position="133"/>
        <end position="153"/>
    </location>
</feature>
<feature type="transmembrane region" description="Helical" evidence="1">
    <location>
        <begin position="109"/>
        <end position="126"/>
    </location>
</feature>
<feature type="transmembrane region" description="Helical" evidence="1">
    <location>
        <begin position="38"/>
        <end position="60"/>
    </location>
</feature>
<accession>A0ABS2CFC4</accession>
<comment type="caution">
    <text evidence="2">The sequence shown here is derived from an EMBL/GenBank/DDBJ whole genome shotgun (WGS) entry which is preliminary data.</text>
</comment>
<sequence>MILAMTPKSKASFLNYFLVTAMFFMAVDLRVFSGFSGFVSFTVLELLIYVGCAYIFLSLVANPYSYWQRIKNSLQAARPLIIFLVFATIATFLALLSGRIDGLQLFKDLLPSILLALILVFAVDDINQLKKLTIIFVLVGFVSALLGVSQGLLGGPYPFPVDISSLGKMGLDGKVLTGNVAIGFFRHPNGLGVYLVPIFVGFFVALFSDLTVVKKIFCFFSLLLVCIVFYYAQVKGAFAWSLIGGLSGLAILKFGDKLSIWILALFPGIIFIIVYASLTSNEQTLSTMQTRYQLWQAAMYVFSRFDLNFFVGSLREEMYTATNYFTMGRFPYPNAHNAYLNIVINYGVLALLAYVFMIVHVVKSCPSISPNMSIYNAAYKGAFLGLLGQNFFEPTAEGVLVQSQFYILVAAILIVKKLQKVKSHG</sequence>
<feature type="transmembrane region" description="Helical" evidence="1">
    <location>
        <begin position="216"/>
        <end position="232"/>
    </location>
</feature>
<feature type="transmembrane region" description="Helical" evidence="1">
    <location>
        <begin position="398"/>
        <end position="415"/>
    </location>
</feature>
<dbReference type="PANTHER" id="PTHR37422:SF17">
    <property type="entry name" value="O-ANTIGEN LIGASE"/>
    <property type="match status" value="1"/>
</dbReference>
<organism evidence="2 3">
    <name type="scientific">Deefgea chitinilytica</name>
    <dbReference type="NCBI Taxonomy" id="570276"/>
    <lineage>
        <taxon>Bacteria</taxon>
        <taxon>Pseudomonadati</taxon>
        <taxon>Pseudomonadota</taxon>
        <taxon>Betaproteobacteria</taxon>
        <taxon>Neisseriales</taxon>
        <taxon>Chitinibacteraceae</taxon>
        <taxon>Deefgea</taxon>
    </lineage>
</organism>
<reference evidence="2 3" key="1">
    <citation type="submission" date="2019-11" db="EMBL/GenBank/DDBJ databases">
        <title>Novel Deefgea species.</title>
        <authorList>
            <person name="Han J.-H."/>
        </authorList>
    </citation>
    <scope>NUCLEOTIDE SEQUENCE [LARGE SCALE GENOMIC DNA]</scope>
    <source>
        <strain evidence="2 3">LMG 24817</strain>
    </source>
</reference>
<gene>
    <name evidence="2" type="ORF">GM173_12300</name>
</gene>
<feature type="transmembrane region" description="Helical" evidence="1">
    <location>
        <begin position="12"/>
        <end position="32"/>
    </location>
</feature>
<evidence type="ECO:0000313" key="2">
    <source>
        <dbReference type="EMBL" id="MBM5572350.1"/>
    </source>
</evidence>
<evidence type="ECO:0008006" key="4">
    <source>
        <dbReference type="Google" id="ProtNLM"/>
    </source>
</evidence>
<feature type="transmembrane region" description="Helical" evidence="1">
    <location>
        <begin position="260"/>
        <end position="278"/>
    </location>
</feature>
<dbReference type="RefSeq" id="WP_203571678.1">
    <property type="nucleotide sequence ID" value="NZ_WOFE01000006.1"/>
</dbReference>
<feature type="transmembrane region" description="Helical" evidence="1">
    <location>
        <begin position="191"/>
        <end position="209"/>
    </location>
</feature>
<evidence type="ECO:0000256" key="1">
    <source>
        <dbReference type="SAM" id="Phobius"/>
    </source>
</evidence>
<protein>
    <recommendedName>
        <fullName evidence="4">O-antigen polymerase</fullName>
    </recommendedName>
</protein>
<keyword evidence="1" id="KW-1133">Transmembrane helix</keyword>
<feature type="transmembrane region" description="Helical" evidence="1">
    <location>
        <begin position="80"/>
        <end position="97"/>
    </location>
</feature>
<keyword evidence="1" id="KW-0472">Membrane</keyword>
<dbReference type="InterPro" id="IPR051533">
    <property type="entry name" value="WaaL-like"/>
</dbReference>
<dbReference type="Proteomes" id="UP001195660">
    <property type="component" value="Unassembled WGS sequence"/>
</dbReference>
<dbReference type="EMBL" id="WOFE01000006">
    <property type="protein sequence ID" value="MBM5572350.1"/>
    <property type="molecule type" value="Genomic_DNA"/>
</dbReference>
<keyword evidence="3" id="KW-1185">Reference proteome</keyword>